<feature type="domain" description="Peptidase S8/S53" evidence="8">
    <location>
        <begin position="232"/>
        <end position="506"/>
    </location>
</feature>
<evidence type="ECO:0000256" key="3">
    <source>
        <dbReference type="ARBA" id="ARBA00022801"/>
    </source>
</evidence>
<dbReference type="Gene3D" id="3.40.50.200">
    <property type="entry name" value="Peptidase S8/S53 domain"/>
    <property type="match status" value="1"/>
</dbReference>
<dbReference type="PRINTS" id="PR00723">
    <property type="entry name" value="SUBTILISIN"/>
</dbReference>
<keyword evidence="7" id="KW-1133">Transmembrane helix</keyword>
<evidence type="ECO:0000256" key="2">
    <source>
        <dbReference type="ARBA" id="ARBA00022670"/>
    </source>
</evidence>
<feature type="active site" description="Charge relay system" evidence="5">
    <location>
        <position position="240"/>
    </location>
</feature>
<feature type="active site" description="Charge relay system" evidence="5">
    <location>
        <position position="474"/>
    </location>
</feature>
<evidence type="ECO:0000256" key="6">
    <source>
        <dbReference type="RuleBase" id="RU003355"/>
    </source>
</evidence>
<evidence type="ECO:0000256" key="7">
    <source>
        <dbReference type="SAM" id="Phobius"/>
    </source>
</evidence>
<keyword evidence="3 5" id="KW-0378">Hydrolase</keyword>
<evidence type="ECO:0000313" key="9">
    <source>
        <dbReference type="EMBL" id="VUX55285.1"/>
    </source>
</evidence>
<evidence type="ECO:0000256" key="1">
    <source>
        <dbReference type="ARBA" id="ARBA00011073"/>
    </source>
</evidence>
<dbReference type="SUPFAM" id="SSF52743">
    <property type="entry name" value="Subtilisin-like"/>
    <property type="match status" value="1"/>
</dbReference>
<evidence type="ECO:0000259" key="8">
    <source>
        <dbReference type="Pfam" id="PF00082"/>
    </source>
</evidence>
<keyword evidence="2 5" id="KW-0645">Protease</keyword>
<feature type="active site" description="Charge relay system" evidence="5">
    <location>
        <position position="312"/>
    </location>
</feature>
<organism evidence="9">
    <name type="scientific">uncultured Woeseiaceae bacterium</name>
    <dbReference type="NCBI Taxonomy" id="1983305"/>
    <lineage>
        <taxon>Bacteria</taxon>
        <taxon>Pseudomonadati</taxon>
        <taxon>Pseudomonadota</taxon>
        <taxon>Gammaproteobacteria</taxon>
        <taxon>Woeseiales</taxon>
        <taxon>Woeseiaceae</taxon>
        <taxon>environmental samples</taxon>
    </lineage>
</organism>
<proteinExistence type="inferred from homology"/>
<dbReference type="PANTHER" id="PTHR43806">
    <property type="entry name" value="PEPTIDASE S8"/>
    <property type="match status" value="1"/>
</dbReference>
<keyword evidence="7" id="KW-0472">Membrane</keyword>
<dbReference type="PROSITE" id="PS51892">
    <property type="entry name" value="SUBTILASE"/>
    <property type="match status" value="1"/>
</dbReference>
<dbReference type="PROSITE" id="PS00138">
    <property type="entry name" value="SUBTILASE_SER"/>
    <property type="match status" value="1"/>
</dbReference>
<sequence length="569" mass="61056">MELGRAIKTPSILFFVACTWLAACDRVVEQDSGKFSPRLGEAIGIAEQQNRISGVIDFTRVCASQKHPLEVPFPAIPVEDEPSTTELIVSIRPALATDENLPFPGLGGSTIQPDRRHSEGRFVVLSIDEDAATVSLLRSIEKMPRVSHIAVNCRYRYPDLGVEEGNNLQFFNAVRTSQGQSFCTVTASCPIIYDTNPSWLPDDTEFGARKLWGLESIRIFDAWSHGINTANSDVLVAVIDTGVKYDHSDLAANMWMNTNFLELTNASNGLDDDSSGCADDIFGCTFDGSDCPVTPLSTNIAACDPQNDQYGHGTHVASVIGAAGDNGEGVVGPAWSITMIPIRVGNGIDTFSGDDIVSAITYAHQVGAKIVNISLGLDGGSAVLVELEHEISLASDVLFVAAAGLENSYPTYPAAFDLVNIISVSGAAYHYCNEFESKEVATLAYDSVGVDIAAPAVKICGISGIDYREGQGTSVAAPFVTAAVAMIRSIGNFNPQQIRDLIIANRRPSQYLPDTVAQGTLDMSFIVGLEPPIPWWQRPLAILGFILTAVMLAIVIICRIKPKIPDLNT</sequence>
<dbReference type="InterPro" id="IPR036852">
    <property type="entry name" value="Peptidase_S8/S53_dom_sf"/>
</dbReference>
<dbReference type="PROSITE" id="PS00136">
    <property type="entry name" value="SUBTILASE_ASP"/>
    <property type="match status" value="1"/>
</dbReference>
<dbReference type="GO" id="GO:0006508">
    <property type="term" value="P:proteolysis"/>
    <property type="evidence" value="ECO:0007669"/>
    <property type="project" value="UniProtKB-KW"/>
</dbReference>
<dbReference type="InterPro" id="IPR023827">
    <property type="entry name" value="Peptidase_S8_Asp-AS"/>
</dbReference>
<keyword evidence="7" id="KW-0812">Transmembrane</keyword>
<comment type="similarity">
    <text evidence="1 5 6">Belongs to the peptidase S8 family.</text>
</comment>
<dbReference type="PROSITE" id="PS51257">
    <property type="entry name" value="PROKAR_LIPOPROTEIN"/>
    <property type="match status" value="1"/>
</dbReference>
<evidence type="ECO:0000256" key="4">
    <source>
        <dbReference type="ARBA" id="ARBA00022825"/>
    </source>
</evidence>
<gene>
    <name evidence="9" type="ORF">JTBM06_V1_10007</name>
</gene>
<dbReference type="InterPro" id="IPR015500">
    <property type="entry name" value="Peptidase_S8_subtilisin-rel"/>
</dbReference>
<evidence type="ECO:0000256" key="5">
    <source>
        <dbReference type="PROSITE-ProRule" id="PRU01240"/>
    </source>
</evidence>
<dbReference type="EC" id="3.4.21.62" evidence="9"/>
<dbReference type="InterPro" id="IPR022398">
    <property type="entry name" value="Peptidase_S8_His-AS"/>
</dbReference>
<dbReference type="InterPro" id="IPR023828">
    <property type="entry name" value="Peptidase_S8_Ser-AS"/>
</dbReference>
<protein>
    <submittedName>
        <fullName evidence="9">Putative Subtilisin</fullName>
        <ecNumber evidence="9">3.4.21.62</ecNumber>
    </submittedName>
</protein>
<dbReference type="InterPro" id="IPR050131">
    <property type="entry name" value="Peptidase_S8_subtilisin-like"/>
</dbReference>
<dbReference type="GO" id="GO:0004252">
    <property type="term" value="F:serine-type endopeptidase activity"/>
    <property type="evidence" value="ECO:0007669"/>
    <property type="project" value="UniProtKB-UniRule"/>
</dbReference>
<accession>A0A7D9H5L3</accession>
<feature type="transmembrane region" description="Helical" evidence="7">
    <location>
        <begin position="540"/>
        <end position="560"/>
    </location>
</feature>
<name>A0A7D9H5L3_9GAMM</name>
<dbReference type="Pfam" id="PF00082">
    <property type="entry name" value="Peptidase_S8"/>
    <property type="match status" value="1"/>
</dbReference>
<reference evidence="9" key="1">
    <citation type="submission" date="2019-07" db="EMBL/GenBank/DDBJ databases">
        <authorList>
            <person name="Weber M."/>
            <person name="Kostadinov I."/>
            <person name="Kostadinov D I."/>
        </authorList>
    </citation>
    <scope>NUCLEOTIDE SEQUENCE</scope>
    <source>
        <strain evidence="9">Gfbio:sag-sample-m06:053724c1-46a9-4a36-b237-ea2bf867836b</strain>
    </source>
</reference>
<dbReference type="PROSITE" id="PS00137">
    <property type="entry name" value="SUBTILASE_HIS"/>
    <property type="match status" value="1"/>
</dbReference>
<dbReference type="EMBL" id="LR633967">
    <property type="protein sequence ID" value="VUX55285.1"/>
    <property type="molecule type" value="Genomic_DNA"/>
</dbReference>
<dbReference type="PANTHER" id="PTHR43806:SF11">
    <property type="entry name" value="CEREVISIN-RELATED"/>
    <property type="match status" value="1"/>
</dbReference>
<dbReference type="AlphaFoldDB" id="A0A7D9H5L3"/>
<keyword evidence="4 5" id="KW-0720">Serine protease</keyword>
<dbReference type="InterPro" id="IPR000209">
    <property type="entry name" value="Peptidase_S8/S53_dom"/>
</dbReference>